<feature type="region of interest" description="Disordered" evidence="1">
    <location>
        <begin position="165"/>
        <end position="207"/>
    </location>
</feature>
<evidence type="ECO:0000256" key="1">
    <source>
        <dbReference type="SAM" id="MobiDB-lite"/>
    </source>
</evidence>
<name>A0A067SDE5_GALM3</name>
<reference evidence="5" key="1">
    <citation type="journal article" date="2014" name="Proc. Natl. Acad. Sci. U.S.A.">
        <title>Extensive sampling of basidiomycete genomes demonstrates inadequacy of the white-rot/brown-rot paradigm for wood decay fungi.</title>
        <authorList>
            <person name="Riley R."/>
            <person name="Salamov A.A."/>
            <person name="Brown D.W."/>
            <person name="Nagy L.G."/>
            <person name="Floudas D."/>
            <person name="Held B.W."/>
            <person name="Levasseur A."/>
            <person name="Lombard V."/>
            <person name="Morin E."/>
            <person name="Otillar R."/>
            <person name="Lindquist E.A."/>
            <person name="Sun H."/>
            <person name="LaButti K.M."/>
            <person name="Schmutz J."/>
            <person name="Jabbour D."/>
            <person name="Luo H."/>
            <person name="Baker S.E."/>
            <person name="Pisabarro A.G."/>
            <person name="Walton J.D."/>
            <person name="Blanchette R.A."/>
            <person name="Henrissat B."/>
            <person name="Martin F."/>
            <person name="Cullen D."/>
            <person name="Hibbett D.S."/>
            <person name="Grigoriev I.V."/>
        </authorList>
    </citation>
    <scope>NUCLEOTIDE SEQUENCE [LARGE SCALE GENOMIC DNA]</scope>
    <source>
        <strain evidence="5">CBS 339.88</strain>
    </source>
</reference>
<dbReference type="Gene3D" id="2.30.110.10">
    <property type="entry name" value="Electron Transport, Fmn-binding Protein, Chain A"/>
    <property type="match status" value="1"/>
</dbReference>
<evidence type="ECO:0000313" key="4">
    <source>
        <dbReference type="EMBL" id="KDR67992.1"/>
    </source>
</evidence>
<accession>A0A067SDE5</accession>
<dbReference type="HOGENOM" id="CLU_054794_2_1_1"/>
<gene>
    <name evidence="4" type="ORF">GALMADRAFT_1355348</name>
</gene>
<keyword evidence="2" id="KW-0472">Membrane</keyword>
<dbReference type="InterPro" id="IPR012349">
    <property type="entry name" value="Split_barrel_FMN-bd"/>
</dbReference>
<dbReference type="AlphaFoldDB" id="A0A067SDE5"/>
<dbReference type="OrthoDB" id="539398at2759"/>
<dbReference type="EMBL" id="KL142411">
    <property type="protein sequence ID" value="KDR67992.1"/>
    <property type="molecule type" value="Genomic_DNA"/>
</dbReference>
<dbReference type="PANTHER" id="PTHR39336">
    <property type="entry name" value="PYRIDOXAMINE PHOSPHATE OXIDASE FAMILY PROTEIN (AFU_ORTHOLOGUE AFUA_6G11440)"/>
    <property type="match status" value="1"/>
</dbReference>
<dbReference type="PANTHER" id="PTHR39336:SF3">
    <property type="entry name" value="PYRIDOXAMINE PHOSPHATE OXIDASE"/>
    <property type="match status" value="1"/>
</dbReference>
<keyword evidence="2" id="KW-0812">Transmembrane</keyword>
<dbReference type="Proteomes" id="UP000027222">
    <property type="component" value="Unassembled WGS sequence"/>
</dbReference>
<sequence length="305" mass="33980">MGKFFTEIPNFLVPWIKQQKMFWVATAPLSESGHVNVSPKGYEGTFHIVDENTVWYEDMSGSGVETIAHIRENGRMTIMFNAFEGPPQIVRLFGYGQHRCQVFEFDSPEYNSLIPLDQRQPGSRSVIMLNIHKVGTSCGYSIPFYAFKAHRIKLHAMAAHKEGEDFKAETSTDISSSPGQDSQSSAVPGPKSGSQAELAKDSDTLPPLPKTGLKWYWKNNNKQSIDGLPGIQTAWASKTVFDKSIISKDWGKDDERVPADVQVMEKTSIDKWVDPKVVLGFILGMLVSGLWVNLAGIVGLKIRAW</sequence>
<evidence type="ECO:0000313" key="5">
    <source>
        <dbReference type="Proteomes" id="UP000027222"/>
    </source>
</evidence>
<protein>
    <recommendedName>
        <fullName evidence="3">Pyridoxamine 5'-phosphate oxidase N-terminal domain-containing protein</fullName>
    </recommendedName>
</protein>
<evidence type="ECO:0000259" key="3">
    <source>
        <dbReference type="Pfam" id="PF01243"/>
    </source>
</evidence>
<feature type="domain" description="Pyridoxamine 5'-phosphate oxidase N-terminal" evidence="3">
    <location>
        <begin position="13"/>
        <end position="135"/>
    </location>
</feature>
<dbReference type="STRING" id="685588.A0A067SDE5"/>
<keyword evidence="2" id="KW-1133">Transmembrane helix</keyword>
<dbReference type="Pfam" id="PF01243">
    <property type="entry name" value="PNPOx_N"/>
    <property type="match status" value="1"/>
</dbReference>
<keyword evidence="5" id="KW-1185">Reference proteome</keyword>
<evidence type="ECO:0000256" key="2">
    <source>
        <dbReference type="SAM" id="Phobius"/>
    </source>
</evidence>
<feature type="compositionally biased region" description="Low complexity" evidence="1">
    <location>
        <begin position="175"/>
        <end position="185"/>
    </location>
</feature>
<dbReference type="SUPFAM" id="SSF50475">
    <property type="entry name" value="FMN-binding split barrel"/>
    <property type="match status" value="1"/>
</dbReference>
<organism evidence="4 5">
    <name type="scientific">Galerina marginata (strain CBS 339.88)</name>
    <dbReference type="NCBI Taxonomy" id="685588"/>
    <lineage>
        <taxon>Eukaryota</taxon>
        <taxon>Fungi</taxon>
        <taxon>Dikarya</taxon>
        <taxon>Basidiomycota</taxon>
        <taxon>Agaricomycotina</taxon>
        <taxon>Agaricomycetes</taxon>
        <taxon>Agaricomycetidae</taxon>
        <taxon>Agaricales</taxon>
        <taxon>Agaricineae</taxon>
        <taxon>Strophariaceae</taxon>
        <taxon>Galerina</taxon>
    </lineage>
</organism>
<feature type="transmembrane region" description="Helical" evidence="2">
    <location>
        <begin position="277"/>
        <end position="300"/>
    </location>
</feature>
<dbReference type="InterPro" id="IPR011576">
    <property type="entry name" value="Pyridox_Oxase_N"/>
</dbReference>
<proteinExistence type="predicted"/>